<organism evidence="7 8">
    <name type="scientific">Propioniciclava tarda</name>
    <dbReference type="NCBI Taxonomy" id="433330"/>
    <lineage>
        <taxon>Bacteria</taxon>
        <taxon>Bacillati</taxon>
        <taxon>Actinomycetota</taxon>
        <taxon>Actinomycetes</taxon>
        <taxon>Propionibacteriales</taxon>
        <taxon>Propionibacteriaceae</taxon>
        <taxon>Propioniciclava</taxon>
    </lineage>
</organism>
<feature type="transmembrane region" description="Helical" evidence="6">
    <location>
        <begin position="65"/>
        <end position="86"/>
    </location>
</feature>
<accession>A0A4Q9KHX6</accession>
<feature type="transmembrane region" description="Helical" evidence="6">
    <location>
        <begin position="98"/>
        <end position="120"/>
    </location>
</feature>
<feature type="transmembrane region" description="Helical" evidence="6">
    <location>
        <begin position="206"/>
        <end position="230"/>
    </location>
</feature>
<dbReference type="EMBL" id="SDMR01000021">
    <property type="protein sequence ID" value="TBT92207.1"/>
    <property type="molecule type" value="Genomic_DNA"/>
</dbReference>
<evidence type="ECO:0000256" key="1">
    <source>
        <dbReference type="ARBA" id="ARBA00004651"/>
    </source>
</evidence>
<evidence type="ECO:0008006" key="9">
    <source>
        <dbReference type="Google" id="ProtNLM"/>
    </source>
</evidence>
<keyword evidence="3 6" id="KW-0812">Transmembrane</keyword>
<evidence type="ECO:0000256" key="6">
    <source>
        <dbReference type="SAM" id="Phobius"/>
    </source>
</evidence>
<evidence type="ECO:0000313" key="8">
    <source>
        <dbReference type="Proteomes" id="UP000291933"/>
    </source>
</evidence>
<comment type="subcellular location">
    <subcellularLocation>
        <location evidence="1">Cell membrane</location>
        <topology evidence="1">Multi-pass membrane protein</topology>
    </subcellularLocation>
</comment>
<feature type="transmembrane region" description="Helical" evidence="6">
    <location>
        <begin position="25"/>
        <end position="44"/>
    </location>
</feature>
<dbReference type="Proteomes" id="UP000291933">
    <property type="component" value="Unassembled WGS sequence"/>
</dbReference>
<keyword evidence="2" id="KW-1003">Cell membrane</keyword>
<dbReference type="GO" id="GO:0005886">
    <property type="term" value="C:plasma membrane"/>
    <property type="evidence" value="ECO:0007669"/>
    <property type="project" value="UniProtKB-SubCell"/>
</dbReference>
<feature type="transmembrane region" description="Helical" evidence="6">
    <location>
        <begin position="375"/>
        <end position="396"/>
    </location>
</feature>
<feature type="transmembrane region" description="Helical" evidence="6">
    <location>
        <begin position="320"/>
        <end position="341"/>
    </location>
</feature>
<proteinExistence type="predicted"/>
<keyword evidence="5 6" id="KW-0472">Membrane</keyword>
<evidence type="ECO:0000256" key="5">
    <source>
        <dbReference type="ARBA" id="ARBA00023136"/>
    </source>
</evidence>
<dbReference type="RefSeq" id="WP_131173033.1">
    <property type="nucleotide sequence ID" value="NZ_FXTL01000022.1"/>
</dbReference>
<evidence type="ECO:0000256" key="4">
    <source>
        <dbReference type="ARBA" id="ARBA00022989"/>
    </source>
</evidence>
<feature type="transmembrane region" description="Helical" evidence="6">
    <location>
        <begin position="132"/>
        <end position="151"/>
    </location>
</feature>
<evidence type="ECO:0000256" key="2">
    <source>
        <dbReference type="ARBA" id="ARBA00022475"/>
    </source>
</evidence>
<evidence type="ECO:0000313" key="7">
    <source>
        <dbReference type="EMBL" id="TBT92207.1"/>
    </source>
</evidence>
<comment type="caution">
    <text evidence="7">The sequence shown here is derived from an EMBL/GenBank/DDBJ whole genome shotgun (WGS) entry which is preliminary data.</text>
</comment>
<evidence type="ECO:0000256" key="3">
    <source>
        <dbReference type="ARBA" id="ARBA00022692"/>
    </source>
</evidence>
<feature type="transmembrane region" description="Helical" evidence="6">
    <location>
        <begin position="289"/>
        <end position="314"/>
    </location>
</feature>
<sequence>MASVLLMWIASRLLTRVDSKSDIGAWSVIFTALYAIATVARLGAENLALKLTSADARLGRPLARPSILVTIGAGLLGAIVLFWVTYTRDALSLLPIRAGLSVAVGLSVVPLNLAILGGAWLRSLGHIAMGALLELGTTPMATIAGVALLSLRGEVSLTAFLAIFCTALWLNAAATLGWGLLELHRASGRLTPTPIRRYLADHGRSLTAYMLTALGFYLFNYLPVLVFGFVHDDSGAADFRNSLTLATFVGLLPAMQTSYLTPTFAKLFQLGLLVDLNATVRTATRNATLLGALVALPLLIIPGQILLLVFGPSYVHAATILRILASAMLVQAALGPIYALMTTTGLEKEASRAILVLLPAGAVLMMVATRVSADLVTLAATVAPTGFAVVGCLALWRHGISSSVFPTPRPKDAA</sequence>
<keyword evidence="4 6" id="KW-1133">Transmembrane helix</keyword>
<protein>
    <recommendedName>
        <fullName evidence="9">Polysaccharide biosynthesis protein C-terminal domain-containing protein</fullName>
    </recommendedName>
</protein>
<name>A0A4Q9KHX6_PROTD</name>
<reference evidence="7 8" key="1">
    <citation type="submission" date="2019-01" db="EMBL/GenBank/DDBJ databases">
        <title>Lactibacter flavus gen. nov., sp. nov., a novel bacterium of the family Propionibacteriaceae isolated from raw milk and dairy products.</title>
        <authorList>
            <person name="Huptas C."/>
            <person name="Wenning M."/>
            <person name="Breitenwieser F."/>
            <person name="Doll E."/>
            <person name="Von Neubeck M."/>
            <person name="Busse H.-J."/>
            <person name="Scherer S."/>
        </authorList>
    </citation>
    <scope>NUCLEOTIDE SEQUENCE [LARGE SCALE GENOMIC DNA]</scope>
    <source>
        <strain evidence="7 8">DSM 22130</strain>
    </source>
</reference>
<keyword evidence="8" id="KW-1185">Reference proteome</keyword>
<feature type="transmembrane region" description="Helical" evidence="6">
    <location>
        <begin position="353"/>
        <end position="369"/>
    </location>
</feature>
<dbReference type="PANTHER" id="PTHR30250:SF26">
    <property type="entry name" value="PSMA PROTEIN"/>
    <property type="match status" value="1"/>
</dbReference>
<gene>
    <name evidence="7" type="ORF">ET996_13220</name>
</gene>
<feature type="transmembrane region" description="Helical" evidence="6">
    <location>
        <begin position="242"/>
        <end position="268"/>
    </location>
</feature>
<feature type="transmembrane region" description="Helical" evidence="6">
    <location>
        <begin position="157"/>
        <end position="181"/>
    </location>
</feature>
<dbReference type="AlphaFoldDB" id="A0A4Q9KHX6"/>
<dbReference type="PANTHER" id="PTHR30250">
    <property type="entry name" value="PST FAMILY PREDICTED COLANIC ACID TRANSPORTER"/>
    <property type="match status" value="1"/>
</dbReference>
<dbReference type="InterPro" id="IPR050833">
    <property type="entry name" value="Poly_Biosynth_Transport"/>
</dbReference>